<protein>
    <submittedName>
        <fullName evidence="3">Protein kinase UbiB</fullName>
        <ecNumber evidence="3">2.7.-.-</ecNumber>
    </submittedName>
</protein>
<evidence type="ECO:0000313" key="4">
    <source>
        <dbReference type="Proteomes" id="UP001139263"/>
    </source>
</evidence>
<name>A0A9X1V9Y8_9BACL</name>
<evidence type="ECO:0000313" key="3">
    <source>
        <dbReference type="EMBL" id="MCI0184113.1"/>
    </source>
</evidence>
<dbReference type="Pfam" id="PF03109">
    <property type="entry name" value="ABC1"/>
    <property type="match status" value="1"/>
</dbReference>
<dbReference type="RefSeq" id="WP_241715395.1">
    <property type="nucleotide sequence ID" value="NZ_JALBUF010000008.1"/>
</dbReference>
<dbReference type="GO" id="GO:0016301">
    <property type="term" value="F:kinase activity"/>
    <property type="evidence" value="ECO:0007669"/>
    <property type="project" value="UniProtKB-KW"/>
</dbReference>
<dbReference type="InterPro" id="IPR004147">
    <property type="entry name" value="ABC1_dom"/>
</dbReference>
<dbReference type="InterPro" id="IPR011009">
    <property type="entry name" value="Kinase-like_dom_sf"/>
</dbReference>
<proteinExistence type="inferred from homology"/>
<dbReference type="EMBL" id="JALBUF010000008">
    <property type="protein sequence ID" value="MCI0184113.1"/>
    <property type="molecule type" value="Genomic_DNA"/>
</dbReference>
<dbReference type="Proteomes" id="UP001139263">
    <property type="component" value="Unassembled WGS sequence"/>
</dbReference>
<dbReference type="PANTHER" id="PTHR10566">
    <property type="entry name" value="CHAPERONE-ACTIVITY OF BC1 COMPLEX CABC1 -RELATED"/>
    <property type="match status" value="1"/>
</dbReference>
<dbReference type="PANTHER" id="PTHR10566:SF113">
    <property type="entry name" value="PROTEIN ACTIVITY OF BC1 COMPLEX KINASE 7, CHLOROPLASTIC"/>
    <property type="match status" value="1"/>
</dbReference>
<accession>A0A9X1V9Y8</accession>
<dbReference type="EC" id="2.7.-.-" evidence="3"/>
<dbReference type="SUPFAM" id="SSF56112">
    <property type="entry name" value="Protein kinase-like (PK-like)"/>
    <property type="match status" value="1"/>
</dbReference>
<reference evidence="3" key="1">
    <citation type="submission" date="2022-03" db="EMBL/GenBank/DDBJ databases">
        <title>Draft Genome Sequence of Firmicute Strain S0AB, a Heterotrophic Iron/Sulfur-Oxidizing Extreme Acidophile.</title>
        <authorList>
            <person name="Vergara E."/>
            <person name="Pakostova E."/>
            <person name="Johnson D.B."/>
            <person name="Holmes D.S."/>
        </authorList>
    </citation>
    <scope>NUCLEOTIDE SEQUENCE</scope>
    <source>
        <strain evidence="3">S0AB</strain>
    </source>
</reference>
<dbReference type="CDD" id="cd05121">
    <property type="entry name" value="ABC1_ADCK3-like"/>
    <property type="match status" value="1"/>
</dbReference>
<dbReference type="Gene3D" id="1.10.510.10">
    <property type="entry name" value="Transferase(Phosphotransferase) domain 1"/>
    <property type="match status" value="1"/>
</dbReference>
<comment type="similarity">
    <text evidence="1">Belongs to the protein kinase superfamily. ADCK protein kinase family.</text>
</comment>
<gene>
    <name evidence="3" type="primary">ubiB_2</name>
    <name evidence="3" type="ORF">MM817_02408</name>
</gene>
<dbReference type="AlphaFoldDB" id="A0A9X1V9Y8"/>
<sequence length="569" mass="65939">MMRIIVMSLVFFWQIHRLLRKERRQHRPLPKHVWDKLWRAQAKEFRKTALELEGMMIKLGQFLSSRADLLPQSCIEELEQLQDRITPVAFPVIQQQLVQSYDGDLSTYFQTIEQTPIAAASLGQVHKGILSSGECVAIKVQRPHIARMIRTDLLAIRIVISIIQKSAPLRDRIDLYAIYDEVQRTTFEELDYHIEAAHLEQFTHFFAQRTGIKVPRLFAQLTRKHVLVMEYMVGAKINDLTFMEEHNIDPGDVAKRFIEAFLAQVMYDGFFHADPHAGNVWIDEKGQLIFLDFGMMGHIDQPNRDGLRHFLRAIVDEDARQMLYSLREMGVIVLPDADIHALLQSLRSLMTPYFENQTPDLITNEMIQGILIALQTFVYEQPMQLPYHLTFLGRAAGIVAGLSTEIEPTVPYLAIIQPYLSRKAKGNTKENNTAEAEHTKTDHSSFHWAQFLQSRGLLDWIRVLYRLWSPLHRLSSAVSSTFEQFGTGHLRLEKIHDHTILRTFHRVINRLAWFSLMIFFAVESFEAYLHRQEKEAAIGTGLALIFLIAAMRNSRQTEALFKRDSRIRK</sequence>
<keyword evidence="3" id="KW-0808">Transferase</keyword>
<feature type="domain" description="ABC1 atypical kinase-like" evidence="2">
    <location>
        <begin position="80"/>
        <end position="323"/>
    </location>
</feature>
<evidence type="ECO:0000256" key="1">
    <source>
        <dbReference type="ARBA" id="ARBA00009670"/>
    </source>
</evidence>
<dbReference type="InterPro" id="IPR050154">
    <property type="entry name" value="UbiB_kinase"/>
</dbReference>
<evidence type="ECO:0000259" key="2">
    <source>
        <dbReference type="Pfam" id="PF03109"/>
    </source>
</evidence>
<keyword evidence="4" id="KW-1185">Reference proteome</keyword>
<comment type="caution">
    <text evidence="3">The sequence shown here is derived from an EMBL/GenBank/DDBJ whole genome shotgun (WGS) entry which is preliminary data.</text>
</comment>
<keyword evidence="3" id="KW-0418">Kinase</keyword>
<organism evidence="3 4">
    <name type="scientific">Sulfoacidibacillus ferrooxidans</name>
    <dbReference type="NCBI Taxonomy" id="2005001"/>
    <lineage>
        <taxon>Bacteria</taxon>
        <taxon>Bacillati</taxon>
        <taxon>Bacillota</taxon>
        <taxon>Bacilli</taxon>
        <taxon>Bacillales</taxon>
        <taxon>Alicyclobacillaceae</taxon>
        <taxon>Sulfoacidibacillus</taxon>
    </lineage>
</organism>